<sequence length="1046" mass="116048">MKKLFLFLLILFSCCARFDAQTHRLPAPQSPVTPVEPILMRPFTNDARCRQWVDSVLDKMSLKERIGQLFIYTIAPQQDKANRDLLRKVVDDYKVGGLLFSGGLMENQVALTNEAQKMADIPLMITFDGEWGLSMRLRGTPVFPRNMVLGCIQNDSLLYEYGREMARQCRELGVQVNFAPVADVNINPKNPVINTRSFGESPVNVADKVIAYARGLEDGGVLSVSKHFPGHGDTDVDSHHSLPKLSFSRARLDSVELYPFRKAIQAGLSGMMVGHLEVPVLEPKRGVPSSLSRKVVHDLLTQEMQFKGLVFTDALAMKGVSANNTSICLQALQAGHDLLLVPRRIKEEVEAILDAVKSGELTEAEIETKCRKVLTYKYALGLSKKPFVRLSGLGNRINTAHTRDLIRRLNQEAITVLRNKNNVLPLDADTREVAVLNVGDAKEVQPFLKELSGYINSAGTKGSPTVFQLKKDLQPAARKLLRDSLSQYKRILVCVTEHRLAPYQPFFAEFTHDVPVVYLLFIPGKQMLQIRRAVSAADAVVLAHSSIDDVQCRTAKILYGDATADGRLSASIGNLFATGTGQVITPKTPLHFVPDEYGVNSRLLTRIDEIAKEGIKEGAYPGCQIVILKDGKEMYNKAFGMHTWPGTSANRLSTSVIPGATLPVSPTDVYDLASLTKTTATLLAVMKLYDKGRLNLTDRVSDYLPWLQDTDKKDITVRQLLLHESGLPSTLLFYLEAIDKESYEGTLFKAKPDAVHSAQIGVRTWANPKFKFQKGLTSKVRTAEHTLQVSDSLWLNRSFKEAYRQKIIETPLRDRRYRYSCVGFILLQQLVEARTGMSMDAFLEQEFYAPMGLKCTGYLPLRGAATAGTAYAGIVSGSHAPLSKAEIIPSSFDPFLRKTVLQGFVHDESAAFQGGVSGNAGLFSNATEVARIYQMLLNGGELDGKRYLSPETCRVFTTTVSRISRRGLGFDKPDRQNPAKSPCAAATPSTVYGHTGFTGTCAWVDPTNGLVYVFLCNRIYPNVWNTKLMKMDIRTRIQEVMYQAVK</sequence>
<dbReference type="InterPro" id="IPR036962">
    <property type="entry name" value="Glyco_hydro_3_N_sf"/>
</dbReference>
<keyword evidence="5" id="KW-0326">Glycosidase</keyword>
<dbReference type="RefSeq" id="WP_029429016.1">
    <property type="nucleotide sequence ID" value="NZ_CP012801.1"/>
</dbReference>
<dbReference type="AlphaFoldDB" id="A0A0P0GPT5"/>
<gene>
    <name evidence="9" type="primary">ybbD_1</name>
    <name evidence="9" type="ORF">BcellWH2_02039</name>
</gene>
<dbReference type="InterPro" id="IPR001764">
    <property type="entry name" value="Glyco_hydro_3_N"/>
</dbReference>
<organism evidence="9 10">
    <name type="scientific">Bacteroides cellulosilyticus</name>
    <dbReference type="NCBI Taxonomy" id="246787"/>
    <lineage>
        <taxon>Bacteria</taxon>
        <taxon>Pseudomonadati</taxon>
        <taxon>Bacteroidota</taxon>
        <taxon>Bacteroidia</taxon>
        <taxon>Bacteroidales</taxon>
        <taxon>Bacteroidaceae</taxon>
        <taxon>Bacteroides</taxon>
    </lineage>
</organism>
<dbReference type="GO" id="GO:0009254">
    <property type="term" value="P:peptidoglycan turnover"/>
    <property type="evidence" value="ECO:0007669"/>
    <property type="project" value="TreeGrafter"/>
</dbReference>
<dbReference type="InterPro" id="IPR001466">
    <property type="entry name" value="Beta-lactam-related"/>
</dbReference>
<evidence type="ECO:0000313" key="9">
    <source>
        <dbReference type="EMBL" id="ALJ59284.1"/>
    </source>
</evidence>
<keyword evidence="6" id="KW-0732">Signal</keyword>
<dbReference type="Gene3D" id="3.20.20.300">
    <property type="entry name" value="Glycoside hydrolase, family 3, N-terminal domain"/>
    <property type="match status" value="1"/>
</dbReference>
<evidence type="ECO:0000259" key="8">
    <source>
        <dbReference type="Pfam" id="PF00933"/>
    </source>
</evidence>
<dbReference type="PATRIC" id="fig|246787.4.peg.2102"/>
<dbReference type="InterPro" id="IPR036881">
    <property type="entry name" value="Glyco_hydro_3_C_sf"/>
</dbReference>
<dbReference type="Gene3D" id="3.40.710.10">
    <property type="entry name" value="DD-peptidase/beta-lactamase superfamily"/>
    <property type="match status" value="1"/>
</dbReference>
<dbReference type="InterPro" id="IPR017853">
    <property type="entry name" value="GH"/>
</dbReference>
<evidence type="ECO:0000256" key="3">
    <source>
        <dbReference type="ARBA" id="ARBA00012663"/>
    </source>
</evidence>
<evidence type="ECO:0000256" key="2">
    <source>
        <dbReference type="ARBA" id="ARBA00005336"/>
    </source>
</evidence>
<protein>
    <recommendedName>
        <fullName evidence="3">beta-N-acetylhexosaminidase</fullName>
        <ecNumber evidence="3">3.2.1.52</ecNumber>
    </recommendedName>
</protein>
<dbReference type="GO" id="GO:0004563">
    <property type="term" value="F:beta-N-acetylhexosaminidase activity"/>
    <property type="evidence" value="ECO:0007669"/>
    <property type="project" value="UniProtKB-EC"/>
</dbReference>
<feature type="domain" description="Beta-lactamase-related" evidence="7">
    <location>
        <begin position="608"/>
        <end position="1022"/>
    </location>
</feature>
<feature type="chain" id="PRO_5006047894" description="beta-N-acetylhexosaminidase" evidence="6">
    <location>
        <begin position="19"/>
        <end position="1046"/>
    </location>
</feature>
<evidence type="ECO:0000256" key="6">
    <source>
        <dbReference type="SAM" id="SignalP"/>
    </source>
</evidence>
<accession>A0A0P0GPT5</accession>
<proteinExistence type="inferred from homology"/>
<dbReference type="PANTHER" id="PTHR30480">
    <property type="entry name" value="BETA-HEXOSAMINIDASE-RELATED"/>
    <property type="match status" value="1"/>
</dbReference>
<reference evidence="9 10" key="1">
    <citation type="journal article" date="2015" name="Science">
        <title>Genetic determinants of in vivo fitness and diet responsiveness in multiple human gut Bacteroides.</title>
        <authorList>
            <person name="Wu M."/>
            <person name="McNulty N.P."/>
            <person name="Rodionov D.A."/>
            <person name="Khoroshkin M.S."/>
            <person name="Griffin N.W."/>
            <person name="Cheng J."/>
            <person name="Latreille P."/>
            <person name="Kerstetter R.A."/>
            <person name="Terrapon N."/>
            <person name="Henrissat B."/>
            <person name="Osterman A.L."/>
            <person name="Gordon J.I."/>
        </authorList>
    </citation>
    <scope>NUCLEOTIDE SEQUENCE [LARGE SCALE GENOMIC DNA]</scope>
    <source>
        <strain evidence="9 10">WH2</strain>
    </source>
</reference>
<feature type="signal peptide" evidence="6">
    <location>
        <begin position="1"/>
        <end position="18"/>
    </location>
</feature>
<keyword evidence="9" id="KW-0449">Lipoprotein</keyword>
<dbReference type="EC" id="3.2.1.52" evidence="3"/>
<keyword evidence="4" id="KW-0378">Hydrolase</keyword>
<comment type="similarity">
    <text evidence="2">Belongs to the glycosyl hydrolase 3 family.</text>
</comment>
<comment type="catalytic activity">
    <reaction evidence="1">
        <text>Hydrolysis of terminal non-reducing N-acetyl-D-hexosamine residues in N-acetyl-beta-D-hexosaminides.</text>
        <dbReference type="EC" id="3.2.1.52"/>
    </reaction>
</comment>
<dbReference type="Gene3D" id="3.40.50.1700">
    <property type="entry name" value="Glycoside hydrolase family 3 C-terminal domain"/>
    <property type="match status" value="1"/>
</dbReference>
<dbReference type="KEGG" id="bcel:BcellWH2_02039"/>
<name>A0A0P0GPT5_9BACE</name>
<evidence type="ECO:0000313" key="10">
    <source>
        <dbReference type="Proteomes" id="UP000061809"/>
    </source>
</evidence>
<feature type="domain" description="Glycoside hydrolase family 3 N-terminal" evidence="8">
    <location>
        <begin position="62"/>
        <end position="375"/>
    </location>
</feature>
<dbReference type="GO" id="GO:0005975">
    <property type="term" value="P:carbohydrate metabolic process"/>
    <property type="evidence" value="ECO:0007669"/>
    <property type="project" value="InterPro"/>
</dbReference>
<dbReference type="Pfam" id="PF00144">
    <property type="entry name" value="Beta-lactamase"/>
    <property type="match status" value="1"/>
</dbReference>
<dbReference type="InterPro" id="IPR012338">
    <property type="entry name" value="Beta-lactam/transpept-like"/>
</dbReference>
<dbReference type="SUPFAM" id="SSF56601">
    <property type="entry name" value="beta-lactamase/transpeptidase-like"/>
    <property type="match status" value="1"/>
</dbReference>
<dbReference type="EMBL" id="CP012801">
    <property type="protein sequence ID" value="ALJ59284.1"/>
    <property type="molecule type" value="Genomic_DNA"/>
</dbReference>
<dbReference type="SUPFAM" id="SSF51445">
    <property type="entry name" value="(Trans)glycosidases"/>
    <property type="match status" value="1"/>
</dbReference>
<dbReference type="InterPro" id="IPR050226">
    <property type="entry name" value="NagZ_Beta-hexosaminidase"/>
</dbReference>
<evidence type="ECO:0000256" key="5">
    <source>
        <dbReference type="ARBA" id="ARBA00023295"/>
    </source>
</evidence>
<dbReference type="Pfam" id="PF00933">
    <property type="entry name" value="Glyco_hydro_3"/>
    <property type="match status" value="1"/>
</dbReference>
<evidence type="ECO:0000259" key="7">
    <source>
        <dbReference type="Pfam" id="PF00144"/>
    </source>
</evidence>
<dbReference type="Proteomes" id="UP000061809">
    <property type="component" value="Chromosome"/>
</dbReference>
<evidence type="ECO:0000256" key="1">
    <source>
        <dbReference type="ARBA" id="ARBA00001231"/>
    </source>
</evidence>
<evidence type="ECO:0000256" key="4">
    <source>
        <dbReference type="ARBA" id="ARBA00022801"/>
    </source>
</evidence>
<dbReference type="PANTHER" id="PTHR30480:SF13">
    <property type="entry name" value="BETA-HEXOSAMINIDASE"/>
    <property type="match status" value="1"/>
</dbReference>